<dbReference type="Pfam" id="PF09588">
    <property type="entry name" value="YqaJ"/>
    <property type="match status" value="1"/>
</dbReference>
<dbReference type="PANTHER" id="PTHR46609">
    <property type="entry name" value="EXONUCLEASE, PHAGE-TYPE/RECB, C-TERMINAL DOMAIN-CONTAINING PROTEIN"/>
    <property type="match status" value="1"/>
</dbReference>
<protein>
    <submittedName>
        <fullName evidence="2">Putative ING family protein</fullName>
    </submittedName>
</protein>
<dbReference type="InterPro" id="IPR051703">
    <property type="entry name" value="NF-kappa-B_Signaling_Reg"/>
</dbReference>
<dbReference type="PANTHER" id="PTHR46609:SF4">
    <property type="entry name" value="RESTRICTION ENDONUCLEASE, TYPE II-LIKE SUPERFAMILY PROTEIN"/>
    <property type="match status" value="1"/>
</dbReference>
<dbReference type="AlphaFoldDB" id="A0A2P6PUP9"/>
<dbReference type="Gramene" id="PRQ25659">
    <property type="protein sequence ID" value="PRQ25659"/>
    <property type="gene ID" value="RchiOBHm_Chr6g0286051"/>
</dbReference>
<dbReference type="InterPro" id="IPR017482">
    <property type="entry name" value="Lambda-type_endonuclease"/>
</dbReference>
<dbReference type="InterPro" id="IPR011604">
    <property type="entry name" value="PDDEXK-like_dom_sf"/>
</dbReference>
<dbReference type="InterPro" id="IPR011335">
    <property type="entry name" value="Restrct_endonuc-II-like"/>
</dbReference>
<comment type="caution">
    <text evidence="2">The sequence shown here is derived from an EMBL/GenBank/DDBJ whole genome shotgun (WGS) entry which is preliminary data.</text>
</comment>
<reference evidence="2 3" key="1">
    <citation type="journal article" date="2018" name="Nat. Genet.">
        <title>The Rosa genome provides new insights in the design of modern roses.</title>
        <authorList>
            <person name="Bendahmane M."/>
        </authorList>
    </citation>
    <scope>NUCLEOTIDE SEQUENCE [LARGE SCALE GENOMIC DNA]</scope>
    <source>
        <strain evidence="3">cv. Old Blush</strain>
    </source>
</reference>
<proteinExistence type="predicted"/>
<evidence type="ECO:0000259" key="1">
    <source>
        <dbReference type="Pfam" id="PF09588"/>
    </source>
</evidence>
<accession>A0A2P6PUP9</accession>
<dbReference type="Proteomes" id="UP000238479">
    <property type="component" value="Chromosome 6"/>
</dbReference>
<dbReference type="Gene3D" id="3.90.320.10">
    <property type="match status" value="1"/>
</dbReference>
<dbReference type="EMBL" id="PDCK01000044">
    <property type="protein sequence ID" value="PRQ25659.1"/>
    <property type="molecule type" value="Genomic_DNA"/>
</dbReference>
<dbReference type="GO" id="GO:0006281">
    <property type="term" value="P:DNA repair"/>
    <property type="evidence" value="ECO:0007669"/>
    <property type="project" value="UniProtKB-ARBA"/>
</dbReference>
<sequence>MLAAIHKHIIRTQFQCSRSYPAAYAISLQNSSKNWQQLREEKLAASTFAAAVGFWPRQRVKLWREKIAAVKPFSGNLSTSWSNIKEEEAVQRYKMITQNNVLPPRFRVHSKADWLAASPDGMVELPSNSTGVLEIKCPFFDGEKSQALPWLRIPVHCIPQAQGLMEILDKEWMHFYVWTLDGSSLFKLYRDREYWGVLEQALSDFWWKHVQPAREIFSNRSKTVRSTHLLLKPLRPAETHEMIDHIVCESRRIVCRSELLVREVHTKMQY</sequence>
<dbReference type="InterPro" id="IPR019080">
    <property type="entry name" value="YqaJ_viral_recombinase"/>
</dbReference>
<name>A0A2P6PUP9_ROSCH</name>
<dbReference type="CDD" id="cd22343">
    <property type="entry name" value="PDDEXK_lambda_exonuclease-like"/>
    <property type="match status" value="1"/>
</dbReference>
<dbReference type="OMA" id="KFAPVET"/>
<evidence type="ECO:0000313" key="3">
    <source>
        <dbReference type="Proteomes" id="UP000238479"/>
    </source>
</evidence>
<dbReference type="SUPFAM" id="SSF52980">
    <property type="entry name" value="Restriction endonuclease-like"/>
    <property type="match status" value="1"/>
</dbReference>
<dbReference type="NCBIfam" id="TIGR03033">
    <property type="entry name" value="phage_rel_nuc"/>
    <property type="match status" value="1"/>
</dbReference>
<keyword evidence="3" id="KW-1185">Reference proteome</keyword>
<dbReference type="OrthoDB" id="421276at2759"/>
<organism evidence="2 3">
    <name type="scientific">Rosa chinensis</name>
    <name type="common">China rose</name>
    <dbReference type="NCBI Taxonomy" id="74649"/>
    <lineage>
        <taxon>Eukaryota</taxon>
        <taxon>Viridiplantae</taxon>
        <taxon>Streptophyta</taxon>
        <taxon>Embryophyta</taxon>
        <taxon>Tracheophyta</taxon>
        <taxon>Spermatophyta</taxon>
        <taxon>Magnoliopsida</taxon>
        <taxon>eudicotyledons</taxon>
        <taxon>Gunneridae</taxon>
        <taxon>Pentapetalae</taxon>
        <taxon>rosids</taxon>
        <taxon>fabids</taxon>
        <taxon>Rosales</taxon>
        <taxon>Rosaceae</taxon>
        <taxon>Rosoideae</taxon>
        <taxon>Rosoideae incertae sedis</taxon>
        <taxon>Rosa</taxon>
    </lineage>
</organism>
<gene>
    <name evidence="2" type="ORF">RchiOBHm_Chr6g0286051</name>
</gene>
<feature type="domain" description="YqaJ viral recombinase" evidence="1">
    <location>
        <begin position="34"/>
        <end position="163"/>
    </location>
</feature>
<evidence type="ECO:0000313" key="2">
    <source>
        <dbReference type="EMBL" id="PRQ25659.1"/>
    </source>
</evidence>